<name>S2DJH5_INDAL</name>
<dbReference type="SUPFAM" id="SSF53474">
    <property type="entry name" value="alpha/beta-Hydrolases"/>
    <property type="match status" value="1"/>
</dbReference>
<proteinExistence type="predicted"/>
<protein>
    <submittedName>
        <fullName evidence="1">Carboxylic ester hydrolase</fullName>
    </submittedName>
</protein>
<dbReference type="Pfam" id="PF03403">
    <property type="entry name" value="PAF-AH_p_II"/>
    <property type="match status" value="1"/>
</dbReference>
<evidence type="ECO:0000313" key="1">
    <source>
        <dbReference type="EMBL" id="EOZ99234.1"/>
    </source>
</evidence>
<dbReference type="eggNOG" id="COG4188">
    <property type="taxonomic scope" value="Bacteria"/>
</dbReference>
<dbReference type="RefSeq" id="WP_009034749.1">
    <property type="nucleotide sequence ID" value="NZ_ALWO02000014.1"/>
</dbReference>
<dbReference type="EMBL" id="ALWO02000014">
    <property type="protein sequence ID" value="EOZ99234.1"/>
    <property type="molecule type" value="Genomic_DNA"/>
</dbReference>
<gene>
    <name evidence="1" type="ORF">A33Q_0612</name>
</gene>
<keyword evidence="1" id="KW-0378">Hydrolase</keyword>
<dbReference type="OrthoDB" id="9814760at2"/>
<dbReference type="Proteomes" id="UP000006073">
    <property type="component" value="Unassembled WGS sequence"/>
</dbReference>
<evidence type="ECO:0000313" key="2">
    <source>
        <dbReference type="Proteomes" id="UP000006073"/>
    </source>
</evidence>
<dbReference type="AlphaFoldDB" id="S2DJH5"/>
<comment type="caution">
    <text evidence="1">The sequence shown here is derived from an EMBL/GenBank/DDBJ whole genome shotgun (WGS) entry which is preliminary data.</text>
</comment>
<dbReference type="GO" id="GO:0016787">
    <property type="term" value="F:hydrolase activity"/>
    <property type="evidence" value="ECO:0007669"/>
    <property type="project" value="UniProtKB-KW"/>
</dbReference>
<keyword evidence="2" id="KW-1185">Reference proteome</keyword>
<reference evidence="1 2" key="1">
    <citation type="journal article" date="2013" name="Genome Announc.">
        <title>Draft Genome Sequence of Indibacter alkaliphilus Strain LW1T, Isolated from Lonar Lake, a Haloalkaline Lake in the Buldana District of Maharashtra, India.</title>
        <authorList>
            <person name="Singh A."/>
            <person name="Kumar Jangir P."/>
            <person name="Sharma R."/>
            <person name="Singh A."/>
            <person name="Kumar Pinnaka A."/>
            <person name="Shivaji S."/>
        </authorList>
    </citation>
    <scope>NUCLEOTIDE SEQUENCE [LARGE SCALE GENOMIC DNA]</scope>
    <source>
        <strain evidence="2">CCUG 57479 / KCTC 22604 / LW1</strain>
    </source>
</reference>
<dbReference type="Gene3D" id="3.40.50.1820">
    <property type="entry name" value="alpha/beta hydrolase"/>
    <property type="match status" value="1"/>
</dbReference>
<organism evidence="1 2">
    <name type="scientific">Indibacter alkaliphilus (strain CCUG 57479 / KCTC 22604 / LW1)</name>
    <dbReference type="NCBI Taxonomy" id="1189612"/>
    <lineage>
        <taxon>Bacteria</taxon>
        <taxon>Pseudomonadati</taxon>
        <taxon>Bacteroidota</taxon>
        <taxon>Cytophagia</taxon>
        <taxon>Cytophagales</taxon>
        <taxon>Cyclobacteriaceae</taxon>
    </lineage>
</organism>
<dbReference type="STRING" id="1189612.A33Q_0612"/>
<sequence length="134" mass="15404">MDFRVDTNTFVSPEIQNKKFPVLIFSHGLYSEAFGYYALMEEIVSHGFIVLNINHTYESSGSLFPDGEILLFHSEFDEKNNNSTMAEMAWVASQNYWNASTLDTRYSAVEDLIRNYVGAEITERWSKDIKAVLN</sequence>
<dbReference type="InterPro" id="IPR029058">
    <property type="entry name" value="AB_hydrolase_fold"/>
</dbReference>
<accession>S2DJH5</accession>